<accession>A0A5D3WGH2</accession>
<sequence>MEMSELQSVVQAIGDLPPMPIVAVKVLEMLQKPDTTAEKLAKTISSDQAVSARVLKIANSSFYSLRRKVTTLEHAIVILGEKTLKSLVLASSLKGINKSFGLMEKMLWEDSLGCAIGSRMVAVWFKSADPEEAFVAGLFRHIGKMVLNNLDPEKFRKVMEAVYNGEGSEEEMEALFFPYGHAEVGEAVLTKWNFSEDLTLVARYHNDISGIDPVEQPERHRLAATVNFADAMLRRLGIGQRQPDGSIELSTLPSARTLGVEPDQAEQLLEEFRCFFEKERSTFLG</sequence>
<proteinExistence type="predicted"/>
<dbReference type="SUPFAM" id="SSF109604">
    <property type="entry name" value="HD-domain/PDEase-like"/>
    <property type="match status" value="1"/>
</dbReference>
<reference evidence="2 3" key="1">
    <citation type="submission" date="2019-07" db="EMBL/GenBank/DDBJ databases">
        <title>Genomic Encyclopedia of Type Strains, Phase IV (KMG-IV): sequencing the most valuable type-strain genomes for metagenomic binning, comparative biology and taxonomic classification.</title>
        <authorList>
            <person name="Goeker M."/>
        </authorList>
    </citation>
    <scope>NUCLEOTIDE SEQUENCE [LARGE SCALE GENOMIC DNA]</scope>
    <source>
        <strain evidence="2 3">SS015</strain>
    </source>
</reference>
<dbReference type="PROSITE" id="PS51833">
    <property type="entry name" value="HDOD"/>
    <property type="match status" value="1"/>
</dbReference>
<evidence type="ECO:0000313" key="3">
    <source>
        <dbReference type="Proteomes" id="UP000324159"/>
    </source>
</evidence>
<dbReference type="AlphaFoldDB" id="A0A5D3WGH2"/>
<feature type="domain" description="HDOD" evidence="1">
    <location>
        <begin position="16"/>
        <end position="208"/>
    </location>
</feature>
<organism evidence="2 3">
    <name type="scientific">Geothermobacter ehrlichii</name>
    <dbReference type="NCBI Taxonomy" id="213224"/>
    <lineage>
        <taxon>Bacteria</taxon>
        <taxon>Pseudomonadati</taxon>
        <taxon>Thermodesulfobacteriota</taxon>
        <taxon>Desulfuromonadia</taxon>
        <taxon>Desulfuromonadales</taxon>
        <taxon>Geothermobacteraceae</taxon>
        <taxon>Geothermobacter</taxon>
    </lineage>
</organism>
<dbReference type="InterPro" id="IPR052340">
    <property type="entry name" value="RNase_Y/CdgJ"/>
</dbReference>
<dbReference type="Pfam" id="PF08668">
    <property type="entry name" value="HDOD"/>
    <property type="match status" value="1"/>
</dbReference>
<evidence type="ECO:0000259" key="1">
    <source>
        <dbReference type="PROSITE" id="PS51833"/>
    </source>
</evidence>
<name>A0A5D3WGH2_9BACT</name>
<evidence type="ECO:0000313" key="2">
    <source>
        <dbReference type="EMBL" id="TYO97544.1"/>
    </source>
</evidence>
<keyword evidence="3" id="KW-1185">Reference proteome</keyword>
<protein>
    <submittedName>
        <fullName evidence="2">HD-like signal output (HDOD) protein</fullName>
    </submittedName>
</protein>
<dbReference type="PANTHER" id="PTHR33525">
    <property type="match status" value="1"/>
</dbReference>
<comment type="caution">
    <text evidence="2">The sequence shown here is derived from an EMBL/GenBank/DDBJ whole genome shotgun (WGS) entry which is preliminary data.</text>
</comment>
<gene>
    <name evidence="2" type="ORF">EDC39_11084</name>
</gene>
<dbReference type="InterPro" id="IPR013976">
    <property type="entry name" value="HDOD"/>
</dbReference>
<dbReference type="Proteomes" id="UP000324159">
    <property type="component" value="Unassembled WGS sequence"/>
</dbReference>
<dbReference type="PANTHER" id="PTHR33525:SF3">
    <property type="entry name" value="RIBONUCLEASE Y"/>
    <property type="match status" value="1"/>
</dbReference>
<dbReference type="Gene3D" id="1.10.3210.10">
    <property type="entry name" value="Hypothetical protein af1432"/>
    <property type="match status" value="1"/>
</dbReference>
<dbReference type="EMBL" id="VNIB01000010">
    <property type="protein sequence ID" value="TYO97544.1"/>
    <property type="molecule type" value="Genomic_DNA"/>
</dbReference>